<evidence type="ECO:0000256" key="3">
    <source>
        <dbReference type="ARBA" id="ARBA00022989"/>
    </source>
</evidence>
<accession>A0AA46DZH7</accession>
<dbReference type="GO" id="GO:0050479">
    <property type="term" value="F:glyceryl-ether monooxygenase activity"/>
    <property type="evidence" value="ECO:0007669"/>
    <property type="project" value="TreeGrafter"/>
</dbReference>
<dbReference type="EMBL" id="SOBG01000002">
    <property type="protein sequence ID" value="TDT71763.1"/>
    <property type="molecule type" value="Genomic_DNA"/>
</dbReference>
<dbReference type="InterPro" id="IPR051689">
    <property type="entry name" value="Sterol_desaturase/TMEM195"/>
</dbReference>
<dbReference type="GO" id="GO:0008610">
    <property type="term" value="P:lipid biosynthetic process"/>
    <property type="evidence" value="ECO:0007669"/>
    <property type="project" value="InterPro"/>
</dbReference>
<dbReference type="GO" id="GO:0005506">
    <property type="term" value="F:iron ion binding"/>
    <property type="evidence" value="ECO:0007669"/>
    <property type="project" value="InterPro"/>
</dbReference>
<feature type="transmembrane region" description="Helical" evidence="7">
    <location>
        <begin position="82"/>
        <end position="100"/>
    </location>
</feature>
<evidence type="ECO:0000313" key="10">
    <source>
        <dbReference type="Proteomes" id="UP000294678"/>
    </source>
</evidence>
<feature type="domain" description="Fatty acid hydroxylase" evidence="8">
    <location>
        <begin position="87"/>
        <end position="223"/>
    </location>
</feature>
<dbReference type="AlphaFoldDB" id="A0AA46DZH7"/>
<dbReference type="GO" id="GO:0012505">
    <property type="term" value="C:endomembrane system"/>
    <property type="evidence" value="ECO:0007669"/>
    <property type="project" value="UniProtKB-SubCell"/>
</dbReference>
<evidence type="ECO:0000256" key="4">
    <source>
        <dbReference type="ARBA" id="ARBA00023002"/>
    </source>
</evidence>
<dbReference type="PANTHER" id="PTHR21624">
    <property type="entry name" value="STEROL DESATURASE-RELATED PROTEIN"/>
    <property type="match status" value="1"/>
</dbReference>
<dbReference type="GO" id="GO:0006643">
    <property type="term" value="P:membrane lipid metabolic process"/>
    <property type="evidence" value="ECO:0007669"/>
    <property type="project" value="TreeGrafter"/>
</dbReference>
<evidence type="ECO:0000259" key="8">
    <source>
        <dbReference type="Pfam" id="PF04116"/>
    </source>
</evidence>
<keyword evidence="5" id="KW-0443">Lipid metabolism</keyword>
<comment type="subcellular location">
    <subcellularLocation>
        <location evidence="1">Endomembrane system</location>
        <topology evidence="1">Multi-pass membrane protein</topology>
    </subcellularLocation>
</comment>
<dbReference type="Pfam" id="PF04116">
    <property type="entry name" value="FA_hydroxylase"/>
    <property type="match status" value="1"/>
</dbReference>
<gene>
    <name evidence="9" type="ORF">EV215_0447</name>
</gene>
<keyword evidence="4" id="KW-0560">Oxidoreductase</keyword>
<comment type="caution">
    <text evidence="9">The sequence shown here is derived from an EMBL/GenBank/DDBJ whole genome shotgun (WGS) entry which is preliminary data.</text>
</comment>
<evidence type="ECO:0000256" key="5">
    <source>
        <dbReference type="ARBA" id="ARBA00023098"/>
    </source>
</evidence>
<keyword evidence="3 7" id="KW-1133">Transmembrane helix</keyword>
<keyword evidence="2 7" id="KW-0812">Transmembrane</keyword>
<evidence type="ECO:0000256" key="2">
    <source>
        <dbReference type="ARBA" id="ARBA00022692"/>
    </source>
</evidence>
<dbReference type="Proteomes" id="UP000294678">
    <property type="component" value="Unassembled WGS sequence"/>
</dbReference>
<protein>
    <submittedName>
        <fullName evidence="9">Fatty acid hydroxylase family protein</fullName>
    </submittedName>
</protein>
<evidence type="ECO:0000256" key="6">
    <source>
        <dbReference type="ARBA" id="ARBA00023136"/>
    </source>
</evidence>
<evidence type="ECO:0000256" key="7">
    <source>
        <dbReference type="SAM" id="Phobius"/>
    </source>
</evidence>
<dbReference type="InterPro" id="IPR006694">
    <property type="entry name" value="Fatty_acid_hydroxylase"/>
</dbReference>
<keyword evidence="6 7" id="KW-0472">Membrane</keyword>
<sequence length="257" mass="31408">MFIIELKLEILIFFFFSFLIFEKINYYYNQGNSFLKHDKSNLAIMLFNTIIFNSFFNYVFFLTTSSRLFRKYGVFQILKINYIIKGILIILLLDFWTYFWHRLNHEMKFLRKFHKVHHTDTMMNVTTAVRFHFIEFLLSFLMKTLIILILGISLKYLIVYEIIMNICVYFHHSNIKINKKVDNILNKIIVTPYMHRVHHSIIKKERNSNYSALLSIWDKIFNTYTYKEDIQDIIFGLEKYQDKKYDTFIYMLITPFK</sequence>
<name>A0AA46DZH7_9FUSO</name>
<dbReference type="PANTHER" id="PTHR21624:SF1">
    <property type="entry name" value="ALKYLGLYCEROL MONOOXYGENASE"/>
    <property type="match status" value="1"/>
</dbReference>
<evidence type="ECO:0000313" key="9">
    <source>
        <dbReference type="EMBL" id="TDT71763.1"/>
    </source>
</evidence>
<proteinExistence type="predicted"/>
<evidence type="ECO:0000256" key="1">
    <source>
        <dbReference type="ARBA" id="ARBA00004127"/>
    </source>
</evidence>
<feature type="transmembrane region" description="Helical" evidence="7">
    <location>
        <begin position="42"/>
        <end position="62"/>
    </location>
</feature>
<organism evidence="9 10">
    <name type="scientific">Hypnocyclicus thermotrophus</name>
    <dbReference type="NCBI Taxonomy" id="1627895"/>
    <lineage>
        <taxon>Bacteria</taxon>
        <taxon>Fusobacteriati</taxon>
        <taxon>Fusobacteriota</taxon>
        <taxon>Fusobacteriia</taxon>
        <taxon>Fusobacteriales</taxon>
        <taxon>Fusobacteriaceae</taxon>
        <taxon>Hypnocyclicus</taxon>
    </lineage>
</organism>
<keyword evidence="10" id="KW-1185">Reference proteome</keyword>
<dbReference type="RefSeq" id="WP_134112359.1">
    <property type="nucleotide sequence ID" value="NZ_SOBG01000002.1"/>
</dbReference>
<reference evidence="9 10" key="1">
    <citation type="submission" date="2019-03" db="EMBL/GenBank/DDBJ databases">
        <title>Genomic Encyclopedia of Type Strains, Phase IV (KMG-IV): sequencing the most valuable type-strain genomes for metagenomic binning, comparative biology and taxonomic classification.</title>
        <authorList>
            <person name="Goeker M."/>
        </authorList>
    </citation>
    <scope>NUCLEOTIDE SEQUENCE [LARGE SCALE GENOMIC DNA]</scope>
    <source>
        <strain evidence="9 10">DSM 100055</strain>
    </source>
</reference>
<feature type="transmembrane region" description="Helical" evidence="7">
    <location>
        <begin position="6"/>
        <end position="21"/>
    </location>
</feature>
<dbReference type="GO" id="GO:0016020">
    <property type="term" value="C:membrane"/>
    <property type="evidence" value="ECO:0007669"/>
    <property type="project" value="GOC"/>
</dbReference>